<dbReference type="AlphaFoldDB" id="A0A7W4UFL1"/>
<evidence type="ECO:0000313" key="3">
    <source>
        <dbReference type="EMBL" id="MBB2922894.1"/>
    </source>
</evidence>
<dbReference type="EMBL" id="JACHVX010000002">
    <property type="protein sequence ID" value="MBB2922894.1"/>
    <property type="molecule type" value="Genomic_DNA"/>
</dbReference>
<reference evidence="3 4" key="1">
    <citation type="submission" date="2020-08" db="EMBL/GenBank/DDBJ databases">
        <title>The Agave Microbiome: Exploring the role of microbial communities in plant adaptations to desert environments.</title>
        <authorList>
            <person name="Partida-Martinez L.P."/>
        </authorList>
    </citation>
    <scope>NUCLEOTIDE SEQUENCE [LARGE SCALE GENOMIC DNA]</scope>
    <source>
        <strain evidence="3 4">RAS26</strain>
    </source>
</reference>
<proteinExistence type="predicted"/>
<evidence type="ECO:0000256" key="1">
    <source>
        <dbReference type="ARBA" id="ARBA00022679"/>
    </source>
</evidence>
<evidence type="ECO:0000313" key="4">
    <source>
        <dbReference type="Proteomes" id="UP000518206"/>
    </source>
</evidence>
<feature type="domain" description="Glycosyl transferase family 1" evidence="2">
    <location>
        <begin position="309"/>
        <end position="473"/>
    </location>
</feature>
<evidence type="ECO:0000259" key="2">
    <source>
        <dbReference type="Pfam" id="PF00534"/>
    </source>
</evidence>
<gene>
    <name evidence="3" type="ORF">FHR80_001806</name>
</gene>
<dbReference type="Gene3D" id="3.40.50.2000">
    <property type="entry name" value="Glycogen Phosphorylase B"/>
    <property type="match status" value="1"/>
</dbReference>
<dbReference type="Proteomes" id="UP000518206">
    <property type="component" value="Unassembled WGS sequence"/>
</dbReference>
<comment type="caution">
    <text evidence="3">The sequence shown here is derived from an EMBL/GenBank/DDBJ whole genome shotgun (WGS) entry which is preliminary data.</text>
</comment>
<name>A0A7W4UFL1_9CELL</name>
<dbReference type="SUPFAM" id="SSF53756">
    <property type="entry name" value="UDP-Glycosyltransferase/glycogen phosphorylase"/>
    <property type="match status" value="1"/>
</dbReference>
<organism evidence="3 4">
    <name type="scientific">Cellulomonas cellasea</name>
    <dbReference type="NCBI Taxonomy" id="43670"/>
    <lineage>
        <taxon>Bacteria</taxon>
        <taxon>Bacillati</taxon>
        <taxon>Actinomycetota</taxon>
        <taxon>Actinomycetes</taxon>
        <taxon>Micrococcales</taxon>
        <taxon>Cellulomonadaceae</taxon>
        <taxon>Cellulomonas</taxon>
    </lineage>
</organism>
<reference evidence="3 4" key="2">
    <citation type="submission" date="2020-08" db="EMBL/GenBank/DDBJ databases">
        <authorList>
            <person name="Partida-Martinez L."/>
            <person name="Huntemann M."/>
            <person name="Clum A."/>
            <person name="Wang J."/>
            <person name="Palaniappan K."/>
            <person name="Ritter S."/>
            <person name="Chen I.-M."/>
            <person name="Stamatis D."/>
            <person name="Reddy T."/>
            <person name="O'Malley R."/>
            <person name="Daum C."/>
            <person name="Shapiro N."/>
            <person name="Ivanova N."/>
            <person name="Kyrpides N."/>
            <person name="Woyke T."/>
        </authorList>
    </citation>
    <scope>NUCLEOTIDE SEQUENCE [LARGE SCALE GENOMIC DNA]</scope>
    <source>
        <strain evidence="3 4">RAS26</strain>
    </source>
</reference>
<dbReference type="PANTHER" id="PTHR46401">
    <property type="entry name" value="GLYCOSYLTRANSFERASE WBBK-RELATED"/>
    <property type="match status" value="1"/>
</dbReference>
<protein>
    <submittedName>
        <fullName evidence="3">Glycosyltransferase involved in cell wall biosynthesis</fullName>
    </submittedName>
</protein>
<dbReference type="InterPro" id="IPR001296">
    <property type="entry name" value="Glyco_trans_1"/>
</dbReference>
<accession>A0A7W4UFL1</accession>
<dbReference type="PANTHER" id="PTHR46401:SF2">
    <property type="entry name" value="GLYCOSYLTRANSFERASE WBBK-RELATED"/>
    <property type="match status" value="1"/>
</dbReference>
<dbReference type="GO" id="GO:0009103">
    <property type="term" value="P:lipopolysaccharide biosynthetic process"/>
    <property type="evidence" value="ECO:0007669"/>
    <property type="project" value="TreeGrafter"/>
</dbReference>
<dbReference type="RefSeq" id="WP_183295734.1">
    <property type="nucleotide sequence ID" value="NZ_JACHVX010000002.1"/>
</dbReference>
<dbReference type="Pfam" id="PF00534">
    <property type="entry name" value="Glycos_transf_1"/>
    <property type="match status" value="1"/>
</dbReference>
<keyword evidence="1 3" id="KW-0808">Transferase</keyword>
<sequence>MKHELADPTLVRAALAQRLRAAAEVLLPEQPERADDAAADAAVVLERLVEHARTSDGSSALWLVLVALSATYPTDDAVRESRRSLELMSTSDAMLRLLETSLGRLGASGDPTAQLEVVDGGVVVDVDFSARHDLNTGIQRVVRSTMPTWDAEHDVVLVARTGSGTMRRLDEVERERVLRWSGPLGESPTTLTGARVVVPWRSVVVLPEVPAPHLCAATAALAEHSGNAVSIIGYDCIPVVSADLMPPVEPNRFVRYLTIVKHATRVSGISVSAAAEFRGFAHMLPAQGLEGPDVTECMLPVEVPAAAFDQPVVPGDLPLVVCVGSHEPRKNHLAVLHAAERLWREGLGFRLRLIGGSSWASDEFDAVVARLRRRGRAVEIGRAIGDAELWAAYREARFTVFPSLHEGFGLPVAESLAVGTPAVTSSYGSTEEIAADGGTLLVDPRDDDDLLRAMRSLLVDDALHARLSAEATQRRPRTWEDYARELWTQLVDDVEVAR</sequence>
<dbReference type="GO" id="GO:0016757">
    <property type="term" value="F:glycosyltransferase activity"/>
    <property type="evidence" value="ECO:0007669"/>
    <property type="project" value="InterPro"/>
</dbReference>